<feature type="compositionally biased region" description="Basic and acidic residues" evidence="1">
    <location>
        <begin position="201"/>
        <end position="212"/>
    </location>
</feature>
<keyword evidence="4" id="KW-1185">Reference proteome</keyword>
<dbReference type="PANTHER" id="PTHR43798">
    <property type="entry name" value="MONOACYLGLYCEROL LIPASE"/>
    <property type="match status" value="1"/>
</dbReference>
<dbReference type="InterPro" id="IPR050266">
    <property type="entry name" value="AB_hydrolase_sf"/>
</dbReference>
<accession>A0ABU0SXH3</accession>
<evidence type="ECO:0000259" key="2">
    <source>
        <dbReference type="Pfam" id="PF12697"/>
    </source>
</evidence>
<dbReference type="RefSeq" id="WP_307523433.1">
    <property type="nucleotide sequence ID" value="NZ_JAUSZI010000002.1"/>
</dbReference>
<protein>
    <submittedName>
        <fullName evidence="3">Pimeloyl-ACP methyl ester carboxylesterase</fullName>
    </submittedName>
</protein>
<dbReference type="EMBL" id="JAUSZI010000002">
    <property type="protein sequence ID" value="MDQ1028197.1"/>
    <property type="molecule type" value="Genomic_DNA"/>
</dbReference>
<feature type="region of interest" description="Disordered" evidence="1">
    <location>
        <begin position="199"/>
        <end position="220"/>
    </location>
</feature>
<feature type="domain" description="AB hydrolase-1" evidence="2">
    <location>
        <begin position="4"/>
        <end position="242"/>
    </location>
</feature>
<evidence type="ECO:0000256" key="1">
    <source>
        <dbReference type="SAM" id="MobiDB-lite"/>
    </source>
</evidence>
<dbReference type="PANTHER" id="PTHR43798:SF33">
    <property type="entry name" value="HYDROLASE, PUTATIVE (AFU_ORTHOLOGUE AFUA_2G14860)-RELATED"/>
    <property type="match status" value="1"/>
</dbReference>
<evidence type="ECO:0000313" key="4">
    <source>
        <dbReference type="Proteomes" id="UP001230328"/>
    </source>
</evidence>
<dbReference type="Proteomes" id="UP001230328">
    <property type="component" value="Unassembled WGS sequence"/>
</dbReference>
<dbReference type="SUPFAM" id="SSF53474">
    <property type="entry name" value="alpha/beta-Hydrolases"/>
    <property type="match status" value="1"/>
</dbReference>
<evidence type="ECO:0000313" key="3">
    <source>
        <dbReference type="EMBL" id="MDQ1028197.1"/>
    </source>
</evidence>
<name>A0ABU0SXH3_9ACTN</name>
<dbReference type="InterPro" id="IPR029058">
    <property type="entry name" value="AB_hydrolase_fold"/>
</dbReference>
<dbReference type="Gene3D" id="3.40.50.1820">
    <property type="entry name" value="alpha/beta hydrolase"/>
    <property type="match status" value="1"/>
</dbReference>
<proteinExistence type="predicted"/>
<sequence length="252" mass="27441">MPAVFVHGNPETAAVWSPLLTELDRAGSPRAGLICLSPPGFGAPLPAGFGATVGEYRDWLIGALEDFGEPVDLVGHDWGGAHVLNVAMNRPDLLRSWASDVVGVFDRDYVWHELARRWQTPGDGEADVAERFGATVGTRTRLLVERGMSRSVAERLAAEQDETMGRAALALYRSAAQPVMAELGRHLEQASRRPGLSLLATEDHAVGTDPQRRRASRRAGARVETLDGLGHWWMTQDPARGARALTTFWAQC</sequence>
<dbReference type="InterPro" id="IPR000073">
    <property type="entry name" value="AB_hydrolase_1"/>
</dbReference>
<organism evidence="3 4">
    <name type="scientific">Streptomyces umbrinus</name>
    <dbReference type="NCBI Taxonomy" id="67370"/>
    <lineage>
        <taxon>Bacteria</taxon>
        <taxon>Bacillati</taxon>
        <taxon>Actinomycetota</taxon>
        <taxon>Actinomycetes</taxon>
        <taxon>Kitasatosporales</taxon>
        <taxon>Streptomycetaceae</taxon>
        <taxon>Streptomyces</taxon>
        <taxon>Streptomyces phaeochromogenes group</taxon>
    </lineage>
</organism>
<reference evidence="3 4" key="1">
    <citation type="submission" date="2023-07" db="EMBL/GenBank/DDBJ databases">
        <title>Comparative genomics of wheat-associated soil bacteria to identify genetic determinants of phenazine resistance.</title>
        <authorList>
            <person name="Mouncey N."/>
        </authorList>
    </citation>
    <scope>NUCLEOTIDE SEQUENCE [LARGE SCALE GENOMIC DNA]</scope>
    <source>
        <strain evidence="3 4">V2I4</strain>
    </source>
</reference>
<comment type="caution">
    <text evidence="3">The sequence shown here is derived from an EMBL/GenBank/DDBJ whole genome shotgun (WGS) entry which is preliminary data.</text>
</comment>
<dbReference type="Pfam" id="PF12697">
    <property type="entry name" value="Abhydrolase_6"/>
    <property type="match status" value="1"/>
</dbReference>
<gene>
    <name evidence="3" type="ORF">QF035_005779</name>
</gene>